<dbReference type="Pfam" id="PF00583">
    <property type="entry name" value="Acetyltransf_1"/>
    <property type="match status" value="1"/>
</dbReference>
<evidence type="ECO:0000313" key="4">
    <source>
        <dbReference type="EMBL" id="MPM28330.1"/>
    </source>
</evidence>
<name>A0A644YIX6_9ZZZZ</name>
<evidence type="ECO:0000256" key="1">
    <source>
        <dbReference type="ARBA" id="ARBA00022679"/>
    </source>
</evidence>
<comment type="caution">
    <text evidence="4">The sequence shown here is derived from an EMBL/GenBank/DDBJ whole genome shotgun (WGS) entry which is preliminary data.</text>
</comment>
<dbReference type="SUPFAM" id="SSF55729">
    <property type="entry name" value="Acyl-CoA N-acyltransferases (Nat)"/>
    <property type="match status" value="1"/>
</dbReference>
<gene>
    <name evidence="4" type="primary">bltD_1</name>
    <name evidence="4" type="ORF">SDC9_74851</name>
</gene>
<dbReference type="GO" id="GO:0004145">
    <property type="term" value="F:diamine N-acetyltransferase activity"/>
    <property type="evidence" value="ECO:0007669"/>
    <property type="project" value="UniProtKB-EC"/>
</dbReference>
<dbReference type="PANTHER" id="PTHR43420">
    <property type="entry name" value="ACETYLTRANSFERASE"/>
    <property type="match status" value="1"/>
</dbReference>
<reference evidence="4" key="1">
    <citation type="submission" date="2019-08" db="EMBL/GenBank/DDBJ databases">
        <authorList>
            <person name="Kucharzyk K."/>
            <person name="Murdoch R.W."/>
            <person name="Higgins S."/>
            <person name="Loffler F."/>
        </authorList>
    </citation>
    <scope>NUCLEOTIDE SEQUENCE</scope>
</reference>
<feature type="domain" description="N-acetyltransferase" evidence="3">
    <location>
        <begin position="5"/>
        <end position="145"/>
    </location>
</feature>
<dbReference type="InterPro" id="IPR016181">
    <property type="entry name" value="Acyl_CoA_acyltransferase"/>
</dbReference>
<accession>A0A644YIX6</accession>
<dbReference type="EC" id="2.3.1.57" evidence="4"/>
<sequence length="147" mass="17146">MVQLIEIDRHNYLSVIDLAVSDEQKSFVASNMYSLAQAYVQPECIPFALYAENKPVGFVMYAMDEDDHEYWIYRLMIDKKYQRKGYGREAMHLLIDRIRADQDHSVIYISFEPENAAAKALYESLGFLPDGRVEYGEVVYKLEKAEE</sequence>
<dbReference type="InterPro" id="IPR050680">
    <property type="entry name" value="YpeA/RimI_acetyltransf"/>
</dbReference>
<organism evidence="4">
    <name type="scientific">bioreactor metagenome</name>
    <dbReference type="NCBI Taxonomy" id="1076179"/>
    <lineage>
        <taxon>unclassified sequences</taxon>
        <taxon>metagenomes</taxon>
        <taxon>ecological metagenomes</taxon>
    </lineage>
</organism>
<dbReference type="InterPro" id="IPR000182">
    <property type="entry name" value="GNAT_dom"/>
</dbReference>
<proteinExistence type="predicted"/>
<evidence type="ECO:0000256" key="2">
    <source>
        <dbReference type="ARBA" id="ARBA00023315"/>
    </source>
</evidence>
<dbReference type="EMBL" id="VSSQ01005224">
    <property type="protein sequence ID" value="MPM28330.1"/>
    <property type="molecule type" value="Genomic_DNA"/>
</dbReference>
<dbReference type="AlphaFoldDB" id="A0A644YIX6"/>
<dbReference type="PROSITE" id="PS51186">
    <property type="entry name" value="GNAT"/>
    <property type="match status" value="1"/>
</dbReference>
<dbReference type="CDD" id="cd04301">
    <property type="entry name" value="NAT_SF"/>
    <property type="match status" value="1"/>
</dbReference>
<protein>
    <submittedName>
        <fullName evidence="4">Spermine/spermidine acetyltransferase</fullName>
        <ecNumber evidence="4">2.3.1.57</ecNumber>
    </submittedName>
</protein>
<keyword evidence="1 4" id="KW-0808">Transferase</keyword>
<dbReference type="PANTHER" id="PTHR43420:SF47">
    <property type="entry name" value="N-ACETYLTRANSFERASE DOMAIN-CONTAINING PROTEIN"/>
    <property type="match status" value="1"/>
</dbReference>
<keyword evidence="2 4" id="KW-0012">Acyltransferase</keyword>
<evidence type="ECO:0000259" key="3">
    <source>
        <dbReference type="PROSITE" id="PS51186"/>
    </source>
</evidence>
<dbReference type="Gene3D" id="3.40.630.30">
    <property type="match status" value="1"/>
</dbReference>